<dbReference type="RefSeq" id="WP_305997030.1">
    <property type="nucleotide sequence ID" value="NZ_JAVALS010000009.1"/>
</dbReference>
<keyword evidence="2" id="KW-1185">Reference proteome</keyword>
<name>A0ABT9IQV5_9MICC</name>
<evidence type="ECO:0000313" key="1">
    <source>
        <dbReference type="EMBL" id="MDP5227978.1"/>
    </source>
</evidence>
<dbReference type="EMBL" id="JAVALS010000009">
    <property type="protein sequence ID" value="MDP5227978.1"/>
    <property type="molecule type" value="Genomic_DNA"/>
</dbReference>
<evidence type="ECO:0000313" key="2">
    <source>
        <dbReference type="Proteomes" id="UP001232725"/>
    </source>
</evidence>
<comment type="caution">
    <text evidence="1">The sequence shown here is derived from an EMBL/GenBank/DDBJ whole genome shotgun (WGS) entry which is preliminary data.</text>
</comment>
<gene>
    <name evidence="1" type="ORF">Q9R02_12500</name>
</gene>
<dbReference type="Proteomes" id="UP001232725">
    <property type="component" value="Unassembled WGS sequence"/>
</dbReference>
<proteinExistence type="predicted"/>
<organism evidence="1 2">
    <name type="scientific">Arthrobacter horti</name>
    <dbReference type="NCBI Taxonomy" id="3068273"/>
    <lineage>
        <taxon>Bacteria</taxon>
        <taxon>Bacillati</taxon>
        <taxon>Actinomycetota</taxon>
        <taxon>Actinomycetes</taxon>
        <taxon>Micrococcales</taxon>
        <taxon>Micrococcaceae</taxon>
        <taxon>Arthrobacter</taxon>
    </lineage>
</organism>
<protein>
    <submittedName>
        <fullName evidence="1">Uncharacterized protein</fullName>
    </submittedName>
</protein>
<reference evidence="1 2" key="1">
    <citation type="submission" date="2023-08" db="EMBL/GenBank/DDBJ databases">
        <title>Arthrobacter horti sp. nov., isolated from forest soil.</title>
        <authorList>
            <person name="Park M."/>
        </authorList>
    </citation>
    <scope>NUCLEOTIDE SEQUENCE [LARGE SCALE GENOMIC DNA]</scope>
    <source>
        <strain evidence="1 2">YJM1</strain>
    </source>
</reference>
<accession>A0ABT9IQV5</accession>
<sequence>MSTLNATETTHVWPEIPTGQSVTLADRHGQRIVGHVDGMTDDRTTLWVQLDGGLGRRLIHHLDGFALEG</sequence>